<keyword evidence="4" id="KW-1185">Reference proteome</keyword>
<sequence>MKWLYQKSKSGISDEDGNDDTIAVDFGEDRWIVDLDLKNIITKISEKRTWNSDEEKSKKPDESYHINFAVLQRIYIKQLKSQVARQAVKLRFEPEEPKGWQSTLQEYIQALQNYEYMEKRSTQSDDPFYMSGENYLERHALKEIIGRYKKRFEGKPVFNTTGNWQKRPEDSCLVRDTRKDNYLRNWNKGFYQRLGVAAVGGVFLMVPMWLMVLHNTLWTGLVSTTLFVTVFGLMAAAFLESSMDVMSSTAAYAAVLVVFVGLNI</sequence>
<evidence type="ECO:0000259" key="2">
    <source>
        <dbReference type="Pfam" id="PF20237"/>
    </source>
</evidence>
<accession>A0A1B8AGW0</accession>
<dbReference type="EMBL" id="LYXU01000004">
    <property type="protein sequence ID" value="OBS19741.1"/>
    <property type="molecule type" value="Genomic_DNA"/>
</dbReference>
<organism evidence="3 4">
    <name type="scientific">Fusarium poae</name>
    <dbReference type="NCBI Taxonomy" id="36050"/>
    <lineage>
        <taxon>Eukaryota</taxon>
        <taxon>Fungi</taxon>
        <taxon>Dikarya</taxon>
        <taxon>Ascomycota</taxon>
        <taxon>Pezizomycotina</taxon>
        <taxon>Sordariomycetes</taxon>
        <taxon>Hypocreomycetidae</taxon>
        <taxon>Hypocreales</taxon>
        <taxon>Nectriaceae</taxon>
        <taxon>Fusarium</taxon>
    </lineage>
</organism>
<dbReference type="InterPro" id="IPR046529">
    <property type="entry name" value="DUF6594"/>
</dbReference>
<dbReference type="STRING" id="36050.A0A1B8AGW0"/>
<reference evidence="3 4" key="1">
    <citation type="submission" date="2016-06" db="EMBL/GenBank/DDBJ databases">
        <title>Living apart together: crosstalk between the core and supernumerary genomes in a fungal plant pathogen.</title>
        <authorList>
            <person name="Vanheule A."/>
            <person name="Audenaert K."/>
            <person name="Warris S."/>
            <person name="Van De Geest H."/>
            <person name="Schijlen E."/>
            <person name="Hofte M."/>
            <person name="De Saeger S."/>
            <person name="Haesaert G."/>
            <person name="Waalwijk C."/>
            <person name="Van Der Lee T."/>
        </authorList>
    </citation>
    <scope>NUCLEOTIDE SEQUENCE [LARGE SCALE GENOMIC DNA]</scope>
    <source>
        <strain evidence="3 4">2516</strain>
    </source>
</reference>
<feature type="transmembrane region" description="Helical" evidence="1">
    <location>
        <begin position="245"/>
        <end position="262"/>
    </location>
</feature>
<dbReference type="AlphaFoldDB" id="A0A1B8AGW0"/>
<evidence type="ECO:0000313" key="4">
    <source>
        <dbReference type="Proteomes" id="UP000091967"/>
    </source>
</evidence>
<evidence type="ECO:0000256" key="1">
    <source>
        <dbReference type="SAM" id="Phobius"/>
    </source>
</evidence>
<dbReference type="Proteomes" id="UP000091967">
    <property type="component" value="Unassembled WGS sequence"/>
</dbReference>
<protein>
    <recommendedName>
        <fullName evidence="2">DUF6594 domain-containing protein</fullName>
    </recommendedName>
</protein>
<keyword evidence="1" id="KW-0812">Transmembrane</keyword>
<keyword evidence="1" id="KW-1133">Transmembrane helix</keyword>
<proteinExistence type="predicted"/>
<gene>
    <name evidence="3" type="ORF">FPOA_11465</name>
</gene>
<feature type="domain" description="DUF6594" evidence="2">
    <location>
        <begin position="92"/>
        <end position="257"/>
    </location>
</feature>
<name>A0A1B8AGW0_FUSPO</name>
<keyword evidence="1" id="KW-0472">Membrane</keyword>
<feature type="transmembrane region" description="Helical" evidence="1">
    <location>
        <begin position="194"/>
        <end position="212"/>
    </location>
</feature>
<evidence type="ECO:0000313" key="3">
    <source>
        <dbReference type="EMBL" id="OBS19741.1"/>
    </source>
</evidence>
<feature type="transmembrane region" description="Helical" evidence="1">
    <location>
        <begin position="218"/>
        <end position="238"/>
    </location>
</feature>
<dbReference type="Pfam" id="PF20237">
    <property type="entry name" value="DUF6594"/>
    <property type="match status" value="1"/>
</dbReference>
<dbReference type="OMA" id="HEYMAKF"/>
<comment type="caution">
    <text evidence="3">The sequence shown here is derived from an EMBL/GenBank/DDBJ whole genome shotgun (WGS) entry which is preliminary data.</text>
</comment>